<dbReference type="Proteomes" id="UP000198935">
    <property type="component" value="Unassembled WGS sequence"/>
</dbReference>
<dbReference type="AlphaFoldDB" id="A0A1H3QH38"/>
<gene>
    <name evidence="1" type="ORF">SAMN05421736_106163</name>
</gene>
<dbReference type="EMBL" id="FNPI01000006">
    <property type="protein sequence ID" value="SDZ12338.1"/>
    <property type="molecule type" value="Genomic_DNA"/>
</dbReference>
<name>A0A1H3QH38_9BACI</name>
<accession>A0A1H3QH38</accession>
<dbReference type="STRING" id="1503961.SAMN05421736_106163"/>
<evidence type="ECO:0000313" key="1">
    <source>
        <dbReference type="EMBL" id="SDZ12338.1"/>
    </source>
</evidence>
<evidence type="ECO:0000313" key="2">
    <source>
        <dbReference type="Proteomes" id="UP000198935"/>
    </source>
</evidence>
<protein>
    <submittedName>
        <fullName evidence="1">Uncharacterized protein</fullName>
    </submittedName>
</protein>
<keyword evidence="2" id="KW-1185">Reference proteome</keyword>
<sequence length="40" mass="4642">MEPPFWNHRFHFTGGVVWSGIWHEMASLPSAKYIQAALNK</sequence>
<reference evidence="2" key="1">
    <citation type="submission" date="2016-10" db="EMBL/GenBank/DDBJ databases">
        <authorList>
            <person name="Varghese N."/>
            <person name="Submissions S."/>
        </authorList>
    </citation>
    <scope>NUCLEOTIDE SEQUENCE [LARGE SCALE GENOMIC DNA]</scope>
    <source>
        <strain evidence="2">SP</strain>
    </source>
</reference>
<organism evidence="1 2">
    <name type="scientific">Evansella caseinilytica</name>
    <dbReference type="NCBI Taxonomy" id="1503961"/>
    <lineage>
        <taxon>Bacteria</taxon>
        <taxon>Bacillati</taxon>
        <taxon>Bacillota</taxon>
        <taxon>Bacilli</taxon>
        <taxon>Bacillales</taxon>
        <taxon>Bacillaceae</taxon>
        <taxon>Evansella</taxon>
    </lineage>
</organism>
<proteinExistence type="predicted"/>